<feature type="chain" id="PRO_5011524673" evidence="1">
    <location>
        <begin position="25"/>
        <end position="265"/>
    </location>
</feature>
<proteinExistence type="predicted"/>
<evidence type="ECO:0000256" key="1">
    <source>
        <dbReference type="SAM" id="SignalP"/>
    </source>
</evidence>
<reference evidence="3 4" key="1">
    <citation type="submission" date="2016-10" db="EMBL/GenBank/DDBJ databases">
        <authorList>
            <person name="de Groot N.N."/>
        </authorList>
    </citation>
    <scope>NUCLEOTIDE SEQUENCE [LARGE SCALE GENOMIC DNA]</scope>
    <source>
        <strain evidence="3 4">DSM 19033</strain>
    </source>
</reference>
<evidence type="ECO:0000259" key="2">
    <source>
        <dbReference type="SMART" id="SM00014"/>
    </source>
</evidence>
<organism evidence="3 4">
    <name type="scientific">Pedobacter hartonius</name>
    <dbReference type="NCBI Taxonomy" id="425514"/>
    <lineage>
        <taxon>Bacteria</taxon>
        <taxon>Pseudomonadati</taxon>
        <taxon>Bacteroidota</taxon>
        <taxon>Sphingobacteriia</taxon>
        <taxon>Sphingobacteriales</taxon>
        <taxon>Sphingobacteriaceae</taxon>
        <taxon>Pedobacter</taxon>
    </lineage>
</organism>
<dbReference type="CDD" id="cd03394">
    <property type="entry name" value="PAP2_like_5"/>
    <property type="match status" value="1"/>
</dbReference>
<keyword evidence="4" id="KW-1185">Reference proteome</keyword>
<gene>
    <name evidence="3" type="ORF">SAMN05443550_105207</name>
</gene>
<name>A0A1H4E1H7_9SPHI</name>
<evidence type="ECO:0000313" key="4">
    <source>
        <dbReference type="Proteomes" id="UP000198850"/>
    </source>
</evidence>
<dbReference type="EMBL" id="FNRA01000005">
    <property type="protein sequence ID" value="SEA78893.1"/>
    <property type="molecule type" value="Genomic_DNA"/>
</dbReference>
<protein>
    <submittedName>
        <fullName evidence="3">PAP2 superfamily protein</fullName>
    </submittedName>
</protein>
<dbReference type="RefSeq" id="WP_245735231.1">
    <property type="nucleotide sequence ID" value="NZ_FNRA01000005.1"/>
</dbReference>
<sequence>MKLFHSIKSYTIVLATCLPGLVSAQVMQPEKPDSVYTRQTSVMKMRGQNPPTIKSFIVPAVLVSYGLLSLGNNAIRTLDFSTKAEIQEDHPLFAHHLDNFTQYAPMVAVYGLNLAGIKGKHGIIDQTALYILSFGIMGVSTTAIKHLADRPRPDGSNNYSFPSGHTANAFAAAEFLNQEYRDVSPWIGYAGYTVATATGALRLYNNKHWLSDVVAGAGIGIASTKLAYLIYPHLRKLVIGKQSMHYSMVPTYQQKAAGIAFNGTF</sequence>
<dbReference type="InterPro" id="IPR036938">
    <property type="entry name" value="PAP2/HPO_sf"/>
</dbReference>
<dbReference type="SMART" id="SM00014">
    <property type="entry name" value="acidPPc"/>
    <property type="match status" value="1"/>
</dbReference>
<dbReference type="Gene3D" id="1.20.144.10">
    <property type="entry name" value="Phosphatidic acid phosphatase type 2/haloperoxidase"/>
    <property type="match status" value="1"/>
</dbReference>
<dbReference type="STRING" id="425514.SAMN05443550_105207"/>
<dbReference type="AlphaFoldDB" id="A0A1H4E1H7"/>
<dbReference type="PANTHER" id="PTHR14969">
    <property type="entry name" value="SPHINGOSINE-1-PHOSPHATE PHOSPHOHYDROLASE"/>
    <property type="match status" value="1"/>
</dbReference>
<dbReference type="Proteomes" id="UP000198850">
    <property type="component" value="Unassembled WGS sequence"/>
</dbReference>
<feature type="signal peptide" evidence="1">
    <location>
        <begin position="1"/>
        <end position="24"/>
    </location>
</feature>
<dbReference type="SUPFAM" id="SSF48317">
    <property type="entry name" value="Acid phosphatase/Vanadium-dependent haloperoxidase"/>
    <property type="match status" value="1"/>
</dbReference>
<keyword evidence="1" id="KW-0732">Signal</keyword>
<evidence type="ECO:0000313" key="3">
    <source>
        <dbReference type="EMBL" id="SEA78893.1"/>
    </source>
</evidence>
<accession>A0A1H4E1H7</accession>
<dbReference type="PANTHER" id="PTHR14969:SF13">
    <property type="entry name" value="AT30094P"/>
    <property type="match status" value="1"/>
</dbReference>
<dbReference type="Pfam" id="PF01569">
    <property type="entry name" value="PAP2"/>
    <property type="match status" value="1"/>
</dbReference>
<feature type="domain" description="Phosphatidic acid phosphatase type 2/haloperoxidase" evidence="2">
    <location>
        <begin position="127"/>
        <end position="228"/>
    </location>
</feature>
<dbReference type="InterPro" id="IPR000326">
    <property type="entry name" value="PAP2/HPO"/>
</dbReference>